<feature type="compositionally biased region" description="Polar residues" evidence="8">
    <location>
        <begin position="9"/>
        <end position="31"/>
    </location>
</feature>
<dbReference type="Gene3D" id="3.30.2230.10">
    <property type="entry name" value="DUSP-like"/>
    <property type="match status" value="1"/>
</dbReference>
<feature type="compositionally biased region" description="Basic and acidic residues" evidence="8">
    <location>
        <begin position="1293"/>
        <end position="1303"/>
    </location>
</feature>
<evidence type="ECO:0000256" key="7">
    <source>
        <dbReference type="ARBA" id="ARBA00022807"/>
    </source>
</evidence>
<dbReference type="PANTHER" id="PTHR21646">
    <property type="entry name" value="UBIQUITIN CARBOXYL-TERMINAL HYDROLASE"/>
    <property type="match status" value="1"/>
</dbReference>
<evidence type="ECO:0000256" key="4">
    <source>
        <dbReference type="ARBA" id="ARBA00022670"/>
    </source>
</evidence>
<evidence type="ECO:0000256" key="8">
    <source>
        <dbReference type="SAM" id="MobiDB-lite"/>
    </source>
</evidence>
<evidence type="ECO:0000256" key="6">
    <source>
        <dbReference type="ARBA" id="ARBA00022801"/>
    </source>
</evidence>
<feature type="compositionally biased region" description="Polar residues" evidence="8">
    <location>
        <begin position="1357"/>
        <end position="1373"/>
    </location>
</feature>
<sequence>MDPEDNDSMENNNISTPLVMENTPSTKNQPEQAEDDQPTENNNNIPNDIDHSINHNTYSDNLIDDPVDVELIDESTAKDNNNVNNSDRLDLNAATIYNNNVTNRSVLEEQRQIVDDLLDEFKKTAQEGSRVFIIPQTWYVNFLNADLAENLDPINTKLICKDFDNFIFKDYNRFPYVSIPQSVFEKFFEWYGLAANSQPIEAFLIWDNENNTLVTEFNRLSFRLHHLTLSNQSQGTTSNSYHYHNMRERNNVVYFSASRFHTVKQLTARALDVFLQTEKQFDNDTTNLKVWVVSNNKNKPRPDKAKNSNNSTSIVDDDIADIDEEAGNDDASVSNSVSSVDDPILSTTYRINPRQFIEFGSKIRLTREHFETILKDCDFPLEDFVIEVKPKGKQHHWLSNYFKYNYLVPSTGTLGLVNLGNTCYMNSALQCLIHLPKFNEYFLLNGYQKEINLDNPIGYQGNVANAFGKLIHKLFEERIIDNESEKSSFSINSFSPTNFKSTVGYCNSMFSGYLQQDSQEFLAFILDGLHEDLNRILKKPFVEKPSLPENSNYKDYKVIKKLADDTWEAHLKRNDSIVTDLFVGMYKSTLQCPDCHNVSVTFDPYNDLTLPLPVETIWNKVIKIFPSNSPPCSLEVELEKTSTYNDLKEYISRNTGIAASDLFGFEIFSNTFYSNYEAPGSNGQFLPLQELIADSDDVIFYEIPDRENNIVIPILNMKIDKGFRSPRLFGVPFFITLTNEEASNPGFVRYIIEKYYTMLSGGFIEFPLFSSFDGDTNISQLPELSKKYPDIDFTLLEDFLKYSNPDESSKVNQYFDIRISKGLNNVTTMKSNTGLFDNSYVWTPSSSQQYGNAKDIKEFLHPVIRDIYDYASLFQSENLSDEPHDIELPEFNTDFNQLVNNSNNVINNNVANDIPSKNSHTPSIHSSEQPDLQLDSLLADLTENIQTNVSELDKNFKISNNEISTNNTNPTTLDNINIDSSVPNDLQINMEDIDIDNALDIPERVDSTENYSKQILFNHDVILCQWDDSRINTVFYDEQRFTNWEKPAVLKNTELEKKREEQIFEKEKTILLDDCLRLFSKPEILGLQDSWYCPTCKDHRQATKQIELWNTPDILLIHLKRFENQRSFSDKIDAVVNFPITDLDLTPHIVCTDQEKSNIYDLIAVDNHYGGLGGGHYTAYVKNFVDQKWYYFDDSRVSLADPQRSISGSAYLLFYVRRSSENPIKHQTLDKILEESRNKYSEELEELRAKQDLLYETNRTDTESESESESELETNSDSDSRTDSDDLQTDASPEEKNKLLEEKGLKEINTISDDLQGDYIELANDSDTGEKMNSNNSDMDVDTDDAPIEKTSDNLEDNPQNSHDFSVNPTRSENYCHESLEVGQTTKLEDTDRSEDNTGRRKLRLLNRNYGNCIDSTSSSNGSNSDHELLANDASSVTGSISGQLKKDEPIIAKSPESGEEF</sequence>
<dbReference type="GO" id="GO:0016579">
    <property type="term" value="P:protein deubiquitination"/>
    <property type="evidence" value="ECO:0007669"/>
    <property type="project" value="EnsemblFungi"/>
</dbReference>
<dbReference type="GO" id="GO:0006974">
    <property type="term" value="P:DNA damage response"/>
    <property type="evidence" value="ECO:0007669"/>
    <property type="project" value="EnsemblFungi"/>
</dbReference>
<dbReference type="HOGENOM" id="CLU_001060_7_1_1"/>
<dbReference type="PROSITE" id="PS50235">
    <property type="entry name" value="USP_3"/>
    <property type="match status" value="1"/>
</dbReference>
<dbReference type="STRING" id="1071380.I2H9K8"/>
<gene>
    <name evidence="11" type="primary">TBLA0J00600</name>
    <name evidence="11" type="ORF">TBLA_0J00600</name>
</gene>
<dbReference type="InterPro" id="IPR050185">
    <property type="entry name" value="Ub_carboxyl-term_hydrolase"/>
</dbReference>
<dbReference type="PROSITE" id="PS51283">
    <property type="entry name" value="DUSP"/>
    <property type="match status" value="1"/>
</dbReference>
<feature type="region of interest" description="Disordered" evidence="8">
    <location>
        <begin position="1"/>
        <end position="61"/>
    </location>
</feature>
<feature type="region of interest" description="Disordered" evidence="8">
    <location>
        <begin position="293"/>
        <end position="316"/>
    </location>
</feature>
<protein>
    <recommendedName>
        <fullName evidence="3">ubiquitinyl hydrolase 1</fullName>
        <ecNumber evidence="3">3.4.19.12</ecNumber>
    </recommendedName>
</protein>
<dbReference type="PROSITE" id="PS00972">
    <property type="entry name" value="USP_1"/>
    <property type="match status" value="1"/>
</dbReference>
<dbReference type="InParanoid" id="I2H9K8"/>
<keyword evidence="5" id="KW-0833">Ubl conjugation pathway</keyword>
<dbReference type="EC" id="3.4.19.12" evidence="3"/>
<dbReference type="Proteomes" id="UP000002866">
    <property type="component" value="Chromosome 10"/>
</dbReference>
<feature type="compositionally biased region" description="Basic and acidic residues" evidence="8">
    <location>
        <begin position="1251"/>
        <end position="1262"/>
    </location>
</feature>
<feature type="compositionally biased region" description="Acidic residues" evidence="8">
    <location>
        <begin position="1263"/>
        <end position="1276"/>
    </location>
</feature>
<feature type="region of interest" description="Disordered" evidence="8">
    <location>
        <begin position="1325"/>
        <end position="1400"/>
    </location>
</feature>
<dbReference type="EMBL" id="HE806325">
    <property type="protein sequence ID" value="CCH63060.1"/>
    <property type="molecule type" value="Genomic_DNA"/>
</dbReference>
<dbReference type="InterPro" id="IPR035927">
    <property type="entry name" value="DUSP-like_sf"/>
</dbReference>
<evidence type="ECO:0000256" key="5">
    <source>
        <dbReference type="ARBA" id="ARBA00022786"/>
    </source>
</evidence>
<feature type="region of interest" description="Disordered" evidence="8">
    <location>
        <begin position="1251"/>
        <end position="1303"/>
    </location>
</feature>
<dbReference type="InterPro" id="IPR028889">
    <property type="entry name" value="USP"/>
</dbReference>
<dbReference type="FunCoup" id="I2H9K8">
    <property type="interactions" value="913"/>
</dbReference>
<feature type="compositionally biased region" description="Polar residues" evidence="8">
    <location>
        <begin position="1433"/>
        <end position="1443"/>
    </location>
</feature>
<comment type="similarity">
    <text evidence="2">Belongs to the peptidase C19 family.</text>
</comment>
<feature type="compositionally biased region" description="Basic and acidic residues" evidence="8">
    <location>
        <begin position="1387"/>
        <end position="1399"/>
    </location>
</feature>
<name>I2H9K8_HENB6</name>
<dbReference type="InterPro" id="IPR018200">
    <property type="entry name" value="USP_CS"/>
</dbReference>
<dbReference type="OrthoDB" id="292964at2759"/>
<keyword evidence="12" id="KW-1185">Reference proteome</keyword>
<dbReference type="eggNOG" id="KOG1870">
    <property type="taxonomic scope" value="Eukaryota"/>
</dbReference>
<evidence type="ECO:0000313" key="11">
    <source>
        <dbReference type="EMBL" id="CCH63060.1"/>
    </source>
</evidence>
<accession>I2H9K8</accession>
<feature type="domain" description="USP" evidence="9">
    <location>
        <begin position="414"/>
        <end position="1218"/>
    </location>
</feature>
<dbReference type="GO" id="GO:0006508">
    <property type="term" value="P:proteolysis"/>
    <property type="evidence" value="ECO:0007669"/>
    <property type="project" value="UniProtKB-KW"/>
</dbReference>
<dbReference type="InterPro" id="IPR038765">
    <property type="entry name" value="Papain-like_cys_pep_sf"/>
</dbReference>
<evidence type="ECO:0000256" key="3">
    <source>
        <dbReference type="ARBA" id="ARBA00012759"/>
    </source>
</evidence>
<dbReference type="Pfam" id="PF06337">
    <property type="entry name" value="DUSP"/>
    <property type="match status" value="1"/>
</dbReference>
<feature type="domain" description="DUSP" evidence="10">
    <location>
        <begin position="105"/>
        <end position="205"/>
    </location>
</feature>
<dbReference type="Gene3D" id="3.90.70.10">
    <property type="entry name" value="Cysteine proteinases"/>
    <property type="match status" value="2"/>
</dbReference>
<dbReference type="KEGG" id="tbl:TBLA_0J00600"/>
<dbReference type="GO" id="GO:0010637">
    <property type="term" value="P:negative regulation of mitochondrial fusion"/>
    <property type="evidence" value="ECO:0007669"/>
    <property type="project" value="EnsemblFungi"/>
</dbReference>
<dbReference type="SMART" id="SM00695">
    <property type="entry name" value="DUSP"/>
    <property type="match status" value="1"/>
</dbReference>
<reference evidence="11 12" key="1">
    <citation type="journal article" date="2011" name="Proc. Natl. Acad. Sci. U.S.A.">
        <title>Evolutionary erosion of yeast sex chromosomes by mating-type switching accidents.</title>
        <authorList>
            <person name="Gordon J.L."/>
            <person name="Armisen D."/>
            <person name="Proux-Wera E."/>
            <person name="Oheigeartaigh S.S."/>
            <person name="Byrne K.P."/>
            <person name="Wolfe K.H."/>
        </authorList>
    </citation>
    <scope>NUCLEOTIDE SEQUENCE [LARGE SCALE GENOMIC DNA]</scope>
    <source>
        <strain evidence="12">ATCC 34711 / CBS 6284 / DSM 70876 / NBRC 10599 / NRRL Y-10934 / UCD 77-7</strain>
    </source>
</reference>
<evidence type="ECO:0000256" key="2">
    <source>
        <dbReference type="ARBA" id="ARBA00009085"/>
    </source>
</evidence>
<keyword evidence="4" id="KW-0645">Protease</keyword>
<proteinExistence type="inferred from homology"/>
<dbReference type="GeneID" id="14498243"/>
<evidence type="ECO:0000313" key="12">
    <source>
        <dbReference type="Proteomes" id="UP000002866"/>
    </source>
</evidence>
<keyword evidence="7" id="KW-0788">Thiol protease</keyword>
<dbReference type="GO" id="GO:0004843">
    <property type="term" value="F:cysteine-type deubiquitinase activity"/>
    <property type="evidence" value="ECO:0007669"/>
    <property type="project" value="UniProtKB-EC"/>
</dbReference>
<dbReference type="SUPFAM" id="SSF54001">
    <property type="entry name" value="Cysteine proteinases"/>
    <property type="match status" value="1"/>
</dbReference>
<keyword evidence="6" id="KW-0378">Hydrolase</keyword>
<dbReference type="SUPFAM" id="SSF143791">
    <property type="entry name" value="DUSP-like"/>
    <property type="match status" value="1"/>
</dbReference>
<evidence type="ECO:0000259" key="10">
    <source>
        <dbReference type="PROSITE" id="PS51283"/>
    </source>
</evidence>
<feature type="region of interest" description="Disordered" evidence="8">
    <location>
        <begin position="1415"/>
        <end position="1462"/>
    </location>
</feature>
<evidence type="ECO:0000259" key="9">
    <source>
        <dbReference type="PROSITE" id="PS50235"/>
    </source>
</evidence>
<comment type="catalytic activity">
    <reaction evidence="1">
        <text>Thiol-dependent hydrolysis of ester, thioester, amide, peptide and isopeptide bonds formed by the C-terminal Gly of ubiquitin (a 76-residue protein attached to proteins as an intracellular targeting signal).</text>
        <dbReference type="EC" id="3.4.19.12"/>
    </reaction>
</comment>
<dbReference type="Pfam" id="PF00443">
    <property type="entry name" value="UCH"/>
    <property type="match status" value="1"/>
</dbReference>
<dbReference type="OMA" id="PELEYIN"/>
<dbReference type="GO" id="GO:0043596">
    <property type="term" value="C:nuclear replication fork"/>
    <property type="evidence" value="ECO:0007669"/>
    <property type="project" value="EnsemblFungi"/>
</dbReference>
<dbReference type="PANTHER" id="PTHR21646:SF24">
    <property type="entry name" value="UBIQUITIN CARBOXYL-TERMINAL HYDROLASE"/>
    <property type="match status" value="1"/>
</dbReference>
<dbReference type="InterPro" id="IPR006615">
    <property type="entry name" value="Pept_C19_DUSP"/>
</dbReference>
<dbReference type="RefSeq" id="XP_004182579.1">
    <property type="nucleotide sequence ID" value="XM_004182531.1"/>
</dbReference>
<dbReference type="InterPro" id="IPR001394">
    <property type="entry name" value="Peptidase_C19_UCH"/>
</dbReference>
<dbReference type="PROSITE" id="PS00973">
    <property type="entry name" value="USP_2"/>
    <property type="match status" value="1"/>
</dbReference>
<organism evidence="11 12">
    <name type="scientific">Henningerozyma blattae (strain ATCC 34711 / CBS 6284 / DSM 70876 / NBRC 10599 / NRRL Y-10934 / UCD 77-7)</name>
    <name type="common">Yeast</name>
    <name type="synonym">Tetrapisispora blattae</name>
    <dbReference type="NCBI Taxonomy" id="1071380"/>
    <lineage>
        <taxon>Eukaryota</taxon>
        <taxon>Fungi</taxon>
        <taxon>Dikarya</taxon>
        <taxon>Ascomycota</taxon>
        <taxon>Saccharomycotina</taxon>
        <taxon>Saccharomycetes</taxon>
        <taxon>Saccharomycetales</taxon>
        <taxon>Saccharomycetaceae</taxon>
        <taxon>Henningerozyma</taxon>
    </lineage>
</organism>
<evidence type="ECO:0000256" key="1">
    <source>
        <dbReference type="ARBA" id="ARBA00000707"/>
    </source>
</evidence>
<dbReference type="CDD" id="cd02674">
    <property type="entry name" value="Peptidase_C19R"/>
    <property type="match status" value="1"/>
</dbReference>